<dbReference type="SUPFAM" id="SSF117281">
    <property type="entry name" value="Kelch motif"/>
    <property type="match status" value="1"/>
</dbReference>
<dbReference type="PROSITE" id="PS50097">
    <property type="entry name" value="BTB"/>
    <property type="match status" value="2"/>
</dbReference>
<organism evidence="4 5">
    <name type="scientific">Acrasis kona</name>
    <dbReference type="NCBI Taxonomy" id="1008807"/>
    <lineage>
        <taxon>Eukaryota</taxon>
        <taxon>Discoba</taxon>
        <taxon>Heterolobosea</taxon>
        <taxon>Tetramitia</taxon>
        <taxon>Eutetramitia</taxon>
        <taxon>Acrasidae</taxon>
        <taxon>Acrasis</taxon>
    </lineage>
</organism>
<dbReference type="Pfam" id="PF00651">
    <property type="entry name" value="BTB"/>
    <property type="match status" value="2"/>
</dbReference>
<evidence type="ECO:0000256" key="2">
    <source>
        <dbReference type="ARBA" id="ARBA00022737"/>
    </source>
</evidence>
<keyword evidence="1" id="KW-0880">Kelch repeat</keyword>
<comment type="caution">
    <text evidence="4">The sequence shown here is derived from an EMBL/GenBank/DDBJ whole genome shotgun (WGS) entry which is preliminary data.</text>
</comment>
<dbReference type="Pfam" id="PF24681">
    <property type="entry name" value="Kelch_KLHDC2_KLHL20_DRC7"/>
    <property type="match status" value="1"/>
</dbReference>
<dbReference type="EMBL" id="JAOPGA020000776">
    <property type="protein sequence ID" value="KAL0481589.1"/>
    <property type="molecule type" value="Genomic_DNA"/>
</dbReference>
<protein>
    <recommendedName>
        <fullName evidence="3">BTB domain-containing protein</fullName>
    </recommendedName>
</protein>
<dbReference type="Proteomes" id="UP001431209">
    <property type="component" value="Unassembled WGS sequence"/>
</dbReference>
<dbReference type="SUPFAM" id="SSF50965">
    <property type="entry name" value="Galactose oxidase, central domain"/>
    <property type="match status" value="1"/>
</dbReference>
<sequence>MSSIIREILGDDDDYDEDDYNQYELDEEYLYDNSAPQMSSMTDLIEHTKQSNLPKKKMKPVKVKKIKPKIEYRDVSELIEFQKSLGTFEEKKHKPLSSINYKIEVKECLSSTMSSFPVSKFYLMTPNKKYLKAKNAAFEEAKKKNVNSVDFLEVEALLVDELGTKIPKYEEQQLKNASAYLPYFCRDNYAIATMWDNIYVHGGNASTKDDLMVINTKNNEVRVYSNISILSDVYFRETYNPRDYICHIPHTSHHQMVPYGNSGLVIFGGNSKLNREDNLVYYDYDYTSLQKRLPKPDEMRFYYITVDPNSPDDVMMGVKHDHVDYYKKNKCRYHHLLKSEASSRFPMTLDFTVNQCDNKFILFGGRTGSSPSNELHFVDIDLKQCQVEVKRVKIHKNSIKPPARYNHAAACLPNSNLLIFGGCGVSGLLNDMFIYDDRLKTWKEVELSVNIPPPISNMGSFVNCSNQFLFLYGGVTYNKDMKSNHVLDTIYRFNIGCNEWELIKPLGIVEEQKKVNTHSFNHNCVILNGLVYRLGGINDQSRTVPDLVVMRGAADYGSPVLLIDYLKKQRSSRFMCDVEFKTKDEESAYAHQAIIKVRCPALYQLVMNASHHVFDDLQRPTAIVSFEEYDFCVLDSFLNFLYSGSVELNGLENIERLLDLCQKYAPEEHSALEKICAPIQRIYLDTADEIFCRLQHDLFSLLNDDSTSDITLAIGFDDNVHYVCAHRFILCRSPYFKSMLMSGMQETFSDVINLTDYSIEVMNAILQFIYTDRIVITPSCCVEALLCAHQFGLIEVSSFCRGMASRYMTVDDVVSVLEVAELYTDSFLKNNCLRFIAENYDEIDHFKLGTITSELMSKVMIMREKIIKKRSNKIKNPQQK</sequence>
<evidence type="ECO:0000259" key="3">
    <source>
        <dbReference type="PROSITE" id="PS50097"/>
    </source>
</evidence>
<dbReference type="SUPFAM" id="SSF54695">
    <property type="entry name" value="POZ domain"/>
    <property type="match status" value="2"/>
</dbReference>
<evidence type="ECO:0000256" key="1">
    <source>
        <dbReference type="ARBA" id="ARBA00022441"/>
    </source>
</evidence>
<dbReference type="PANTHER" id="PTHR45632:SF17">
    <property type="entry name" value="KELCH-LIKE PROTEIN 31"/>
    <property type="match status" value="1"/>
</dbReference>
<keyword evidence="5" id="KW-1185">Reference proteome</keyword>
<accession>A0AAW2YY62</accession>
<feature type="domain" description="BTB" evidence="3">
    <location>
        <begin position="708"/>
        <end position="778"/>
    </location>
</feature>
<dbReference type="Gene3D" id="2.120.10.80">
    <property type="entry name" value="Kelch-type beta propeller"/>
    <property type="match status" value="1"/>
</dbReference>
<gene>
    <name evidence="4" type="ORF">AKO1_012517</name>
</gene>
<dbReference type="CDD" id="cd18186">
    <property type="entry name" value="BTB_POZ_ZBTB_KLHL-like"/>
    <property type="match status" value="2"/>
</dbReference>
<evidence type="ECO:0000313" key="4">
    <source>
        <dbReference type="EMBL" id="KAL0481589.1"/>
    </source>
</evidence>
<feature type="domain" description="BTB" evidence="3">
    <location>
        <begin position="576"/>
        <end position="650"/>
    </location>
</feature>
<keyword evidence="2" id="KW-0677">Repeat</keyword>
<dbReference type="InterPro" id="IPR011043">
    <property type="entry name" value="Gal_Oxase/kelch_b-propeller"/>
</dbReference>
<dbReference type="CDD" id="cd14733">
    <property type="entry name" value="BACK"/>
    <property type="match status" value="1"/>
</dbReference>
<dbReference type="SMART" id="SM00225">
    <property type="entry name" value="BTB"/>
    <property type="match status" value="2"/>
</dbReference>
<dbReference type="InterPro" id="IPR000210">
    <property type="entry name" value="BTB/POZ_dom"/>
</dbReference>
<dbReference type="AlphaFoldDB" id="A0AAW2YY62"/>
<dbReference type="Gene3D" id="3.30.710.10">
    <property type="entry name" value="Potassium Channel Kv1.1, Chain A"/>
    <property type="match status" value="2"/>
</dbReference>
<proteinExistence type="predicted"/>
<reference evidence="4 5" key="1">
    <citation type="submission" date="2024-03" db="EMBL/GenBank/DDBJ databases">
        <title>The Acrasis kona genome and developmental transcriptomes reveal deep origins of eukaryotic multicellular pathways.</title>
        <authorList>
            <person name="Sheikh S."/>
            <person name="Fu C.-J."/>
            <person name="Brown M.W."/>
            <person name="Baldauf S.L."/>
        </authorList>
    </citation>
    <scope>NUCLEOTIDE SEQUENCE [LARGE SCALE GENOMIC DNA]</scope>
    <source>
        <strain evidence="4 5">ATCC MYA-3509</strain>
    </source>
</reference>
<evidence type="ECO:0000313" key="5">
    <source>
        <dbReference type="Proteomes" id="UP001431209"/>
    </source>
</evidence>
<name>A0AAW2YY62_9EUKA</name>
<dbReference type="InterPro" id="IPR011333">
    <property type="entry name" value="SKP1/BTB/POZ_sf"/>
</dbReference>
<dbReference type="PANTHER" id="PTHR45632">
    <property type="entry name" value="LD33804P"/>
    <property type="match status" value="1"/>
</dbReference>
<dbReference type="InterPro" id="IPR015915">
    <property type="entry name" value="Kelch-typ_b-propeller"/>
</dbReference>